<gene>
    <name evidence="3" type="ORF">SOCE836_081110</name>
</gene>
<name>A0A4P2QZ84_SORCE</name>
<evidence type="ECO:0000256" key="2">
    <source>
        <dbReference type="SAM" id="SignalP"/>
    </source>
</evidence>
<protein>
    <recommendedName>
        <fullName evidence="5">Secreted protein</fullName>
    </recommendedName>
</protein>
<feature type="signal peptide" evidence="2">
    <location>
        <begin position="1"/>
        <end position="23"/>
    </location>
</feature>
<dbReference type="RefSeq" id="WP_129578843.1">
    <property type="nucleotide sequence ID" value="NZ_CP012672.1"/>
</dbReference>
<dbReference type="Proteomes" id="UP000295497">
    <property type="component" value="Chromosome"/>
</dbReference>
<feature type="compositionally biased region" description="Low complexity" evidence="1">
    <location>
        <begin position="30"/>
        <end position="61"/>
    </location>
</feature>
<feature type="chain" id="PRO_5020319556" description="Secreted protein" evidence="2">
    <location>
        <begin position="24"/>
        <end position="211"/>
    </location>
</feature>
<dbReference type="AlphaFoldDB" id="A0A4P2QZ84"/>
<sequence length="211" mass="21990">MRAHHIIWRALLLAAAQVPFTVACSSVTDGSDAAETETGTGEDAGTESTSSSSPSGDDTGATDPAVDLFACGLEPSCERVVMHASPTPTEALTCAAKLVVGGGTGVLGALLTPGPYIDETESLLVVLGDGTALVQTRERHCGREGMECGPTLGWEAPSQHRICDLVISPELEEACTDDAEGCSFWPWRDLSNCRAAEEHTCEDIAALLTSQ</sequence>
<evidence type="ECO:0008006" key="5">
    <source>
        <dbReference type="Google" id="ProtNLM"/>
    </source>
</evidence>
<accession>A0A4P2QZ84</accession>
<dbReference type="PROSITE" id="PS51257">
    <property type="entry name" value="PROKAR_LIPOPROTEIN"/>
    <property type="match status" value="1"/>
</dbReference>
<evidence type="ECO:0000313" key="3">
    <source>
        <dbReference type="EMBL" id="AUX35909.1"/>
    </source>
</evidence>
<evidence type="ECO:0000256" key="1">
    <source>
        <dbReference type="SAM" id="MobiDB-lite"/>
    </source>
</evidence>
<feature type="region of interest" description="Disordered" evidence="1">
    <location>
        <begin position="29"/>
        <end position="61"/>
    </location>
</feature>
<reference evidence="3 4" key="1">
    <citation type="submission" date="2015-09" db="EMBL/GenBank/DDBJ databases">
        <title>Sorangium comparison.</title>
        <authorList>
            <person name="Zaburannyi N."/>
            <person name="Bunk B."/>
            <person name="Overmann J."/>
            <person name="Mueller R."/>
        </authorList>
    </citation>
    <scope>NUCLEOTIDE SEQUENCE [LARGE SCALE GENOMIC DNA]</scope>
    <source>
        <strain evidence="3 4">So ce836</strain>
    </source>
</reference>
<keyword evidence="2" id="KW-0732">Signal</keyword>
<proteinExistence type="predicted"/>
<organism evidence="3 4">
    <name type="scientific">Sorangium cellulosum</name>
    <name type="common">Polyangium cellulosum</name>
    <dbReference type="NCBI Taxonomy" id="56"/>
    <lineage>
        <taxon>Bacteria</taxon>
        <taxon>Pseudomonadati</taxon>
        <taxon>Myxococcota</taxon>
        <taxon>Polyangia</taxon>
        <taxon>Polyangiales</taxon>
        <taxon>Polyangiaceae</taxon>
        <taxon>Sorangium</taxon>
    </lineage>
</organism>
<evidence type="ECO:0000313" key="4">
    <source>
        <dbReference type="Proteomes" id="UP000295497"/>
    </source>
</evidence>
<dbReference type="EMBL" id="CP012672">
    <property type="protein sequence ID" value="AUX35909.1"/>
    <property type="molecule type" value="Genomic_DNA"/>
</dbReference>